<dbReference type="KEGG" id="tho:SP60_02525"/>
<name>A0A0M4NT80_9GAMM</name>
<dbReference type="CDD" id="cd02511">
    <property type="entry name" value="Beta4Glucosyltransferase"/>
    <property type="match status" value="1"/>
</dbReference>
<dbReference type="PANTHER" id="PTHR43630:SF2">
    <property type="entry name" value="GLYCOSYLTRANSFERASE"/>
    <property type="match status" value="1"/>
</dbReference>
<dbReference type="InterPro" id="IPR029044">
    <property type="entry name" value="Nucleotide-diphossugar_trans"/>
</dbReference>
<gene>
    <name evidence="3" type="ORF">SP60_02525</name>
</gene>
<proteinExistence type="inferred from homology"/>
<keyword evidence="4" id="KW-1185">Reference proteome</keyword>
<dbReference type="RefSeq" id="WP_053951144.1">
    <property type="nucleotide sequence ID" value="NZ_CP010552.1"/>
</dbReference>
<feature type="domain" description="Glycosyltransferase 2-like" evidence="2">
    <location>
        <begin position="5"/>
        <end position="115"/>
    </location>
</feature>
<evidence type="ECO:0000259" key="2">
    <source>
        <dbReference type="Pfam" id="PF00535"/>
    </source>
</evidence>
<dbReference type="Pfam" id="PF00535">
    <property type="entry name" value="Glycos_transf_2"/>
    <property type="match status" value="1"/>
</dbReference>
<comment type="similarity">
    <text evidence="1">Belongs to the glycosyltransferase 2 family. WaaE/KdtX subfamily.</text>
</comment>
<keyword evidence="3" id="KW-0808">Transferase</keyword>
<accession>A0A0M4NT80</accession>
<dbReference type="OrthoDB" id="9815923at2"/>
<dbReference type="AlphaFoldDB" id="A0A0M4NT80"/>
<evidence type="ECO:0000256" key="1">
    <source>
        <dbReference type="ARBA" id="ARBA00038494"/>
    </source>
</evidence>
<dbReference type="Proteomes" id="UP000058020">
    <property type="component" value="Chromosome"/>
</dbReference>
<dbReference type="SUPFAM" id="SSF53448">
    <property type="entry name" value="Nucleotide-diphospho-sugar transferases"/>
    <property type="match status" value="1"/>
</dbReference>
<evidence type="ECO:0000313" key="3">
    <source>
        <dbReference type="EMBL" id="ALE52207.1"/>
    </source>
</evidence>
<dbReference type="STRING" id="1705394.SP60_02525"/>
<sequence length="233" mass="26886">MNKLSIVVITKNEESFIADALKSASFANEVLVLDSGSIDNTCTISEELGAKVLHQDWLGYGMQKNKAVGLASNDWVFVLDADERITSKLQAEILTTLQNPLSDGYYVARLNKFFGKYIHHCGLYPDYSIRLFNRQKGKFSNDTVHESVNIKGTTEKLKNHMLHLAFDTVSEFTNKQRKYATLSRKNKNLIKAFISPIWTFINIYFFRLGFIEGWRGFIISKVYAKYTFWKYFK</sequence>
<dbReference type="Gene3D" id="3.90.550.10">
    <property type="entry name" value="Spore Coat Polysaccharide Biosynthesis Protein SpsA, Chain A"/>
    <property type="match status" value="1"/>
</dbReference>
<reference evidence="3 4" key="1">
    <citation type="journal article" date="2015" name="Genome Announc.">
        <title>Genome Sequence of 'Candidatus Thioglobus autotrophica' Strain EF1, a Chemoautotroph from the SUP05 Clade of Marine Gammaproteobacteria.</title>
        <authorList>
            <person name="Shah V."/>
            <person name="Morris R.M."/>
        </authorList>
    </citation>
    <scope>NUCLEOTIDE SEQUENCE [LARGE SCALE GENOMIC DNA]</scope>
    <source>
        <strain evidence="3 4">EF1</strain>
    </source>
</reference>
<organism evidence="3 4">
    <name type="scientific">Candidatus Thioglobus autotrophicus</name>
    <dbReference type="NCBI Taxonomy" id="1705394"/>
    <lineage>
        <taxon>Bacteria</taxon>
        <taxon>Pseudomonadati</taxon>
        <taxon>Pseudomonadota</taxon>
        <taxon>Gammaproteobacteria</taxon>
        <taxon>Candidatus Pseudothioglobaceae</taxon>
        <taxon>Candidatus Thioglobus</taxon>
    </lineage>
</organism>
<dbReference type="InterPro" id="IPR001173">
    <property type="entry name" value="Glyco_trans_2-like"/>
</dbReference>
<dbReference type="PANTHER" id="PTHR43630">
    <property type="entry name" value="POLY-BETA-1,6-N-ACETYL-D-GLUCOSAMINE SYNTHASE"/>
    <property type="match status" value="1"/>
</dbReference>
<dbReference type="GO" id="GO:0016740">
    <property type="term" value="F:transferase activity"/>
    <property type="evidence" value="ECO:0007669"/>
    <property type="project" value="UniProtKB-KW"/>
</dbReference>
<protein>
    <submittedName>
        <fullName evidence="3">Glycosyl transferase</fullName>
    </submittedName>
</protein>
<evidence type="ECO:0000313" key="4">
    <source>
        <dbReference type="Proteomes" id="UP000058020"/>
    </source>
</evidence>
<dbReference type="EMBL" id="CP010552">
    <property type="protein sequence ID" value="ALE52207.1"/>
    <property type="molecule type" value="Genomic_DNA"/>
</dbReference>